<comment type="caution">
    <text evidence="6">The sequence shown here is derived from an EMBL/GenBank/DDBJ whole genome shotgun (WGS) entry which is preliminary data.</text>
</comment>
<keyword evidence="4" id="KW-0539">Nucleus</keyword>
<dbReference type="AlphaFoldDB" id="A0A8X7CM78"/>
<reference evidence="6" key="1">
    <citation type="submission" date="2020-08" db="EMBL/GenBank/DDBJ databases">
        <title>Multicomponent nature underlies the extraordinary mechanical properties of spider dragline silk.</title>
        <authorList>
            <person name="Kono N."/>
            <person name="Nakamura H."/>
            <person name="Mori M."/>
            <person name="Yoshida Y."/>
            <person name="Ohtoshi R."/>
            <person name="Malay A.D."/>
            <person name="Moran D.A.P."/>
            <person name="Tomita M."/>
            <person name="Numata K."/>
            <person name="Arakawa K."/>
        </authorList>
    </citation>
    <scope>NUCLEOTIDE SEQUENCE</scope>
</reference>
<dbReference type="EMBL" id="BMAV01019697">
    <property type="protein sequence ID" value="GFY72846.1"/>
    <property type="molecule type" value="Genomic_DNA"/>
</dbReference>
<evidence type="ECO:0000313" key="7">
    <source>
        <dbReference type="Proteomes" id="UP000886998"/>
    </source>
</evidence>
<name>A0A8X7CM78_9ARAC</name>
<dbReference type="PANTHER" id="PTHR31661">
    <property type="entry name" value="SIMILAR TO CDNA SEQUENCE BC052040"/>
    <property type="match status" value="1"/>
</dbReference>
<evidence type="ECO:0000256" key="2">
    <source>
        <dbReference type="ARBA" id="ARBA00004496"/>
    </source>
</evidence>
<evidence type="ECO:0000256" key="5">
    <source>
        <dbReference type="ARBA" id="ARBA00023480"/>
    </source>
</evidence>
<evidence type="ECO:0000256" key="1">
    <source>
        <dbReference type="ARBA" id="ARBA00004123"/>
    </source>
</evidence>
<evidence type="ECO:0000313" key="6">
    <source>
        <dbReference type="EMBL" id="GFY72846.1"/>
    </source>
</evidence>
<gene>
    <name evidence="6" type="primary">zgc:154061</name>
    <name evidence="6" type="ORF">TNIN_95371</name>
</gene>
<evidence type="ECO:0000256" key="3">
    <source>
        <dbReference type="ARBA" id="ARBA00022490"/>
    </source>
</evidence>
<dbReference type="InterPro" id="IPR029404">
    <property type="entry name" value="CDIN1"/>
</dbReference>
<dbReference type="Pfam" id="PF14811">
    <property type="entry name" value="TPD"/>
    <property type="match status" value="1"/>
</dbReference>
<dbReference type="OrthoDB" id="1272at2759"/>
<sequence>MAKYHEINKRDCIAELKAEFPDVPVGTLESIVGQERQRKTKKSYYYHAAPQNIAKYYRRYMTEIQSKDNKCGVLLQIADEVDLSPALMAKLILEYYYKMSSKENNLKEEESITKSKISEMLRNPALIQDKHLGAEIKLCTLTDCCYGPICDVLRNFSGLETENKLKNDLTKLGISFIDEKQLREKGYDKTPDVKLNVPIDIRSFVSDCRLIKTFAHPPQCSRFGPLVIYWNGYIDELNNYKEQGIVISDSVPTEVSFMDPSVLMKKTYINKSIDFNNL</sequence>
<organism evidence="6 7">
    <name type="scientific">Trichonephila inaurata madagascariensis</name>
    <dbReference type="NCBI Taxonomy" id="2747483"/>
    <lineage>
        <taxon>Eukaryota</taxon>
        <taxon>Metazoa</taxon>
        <taxon>Ecdysozoa</taxon>
        <taxon>Arthropoda</taxon>
        <taxon>Chelicerata</taxon>
        <taxon>Arachnida</taxon>
        <taxon>Araneae</taxon>
        <taxon>Araneomorphae</taxon>
        <taxon>Entelegynae</taxon>
        <taxon>Araneoidea</taxon>
        <taxon>Nephilidae</taxon>
        <taxon>Trichonephila</taxon>
        <taxon>Trichonephila inaurata</taxon>
    </lineage>
</organism>
<protein>
    <recommendedName>
        <fullName evidence="5">CDAN1-interacting nuclease 1</fullName>
    </recommendedName>
</protein>
<evidence type="ECO:0000256" key="4">
    <source>
        <dbReference type="ARBA" id="ARBA00023242"/>
    </source>
</evidence>
<keyword evidence="3" id="KW-0963">Cytoplasm</keyword>
<accession>A0A8X7CM78</accession>
<comment type="subcellular location">
    <subcellularLocation>
        <location evidence="2">Cytoplasm</location>
    </subcellularLocation>
    <subcellularLocation>
        <location evidence="1">Nucleus</location>
    </subcellularLocation>
</comment>
<dbReference type="GO" id="GO:0005737">
    <property type="term" value="C:cytoplasm"/>
    <property type="evidence" value="ECO:0007669"/>
    <property type="project" value="UniProtKB-SubCell"/>
</dbReference>
<proteinExistence type="predicted"/>
<dbReference type="PANTHER" id="PTHR31661:SF1">
    <property type="entry name" value="CDAN1-INTERACTING NUCLEASE 1"/>
    <property type="match status" value="1"/>
</dbReference>
<dbReference type="Proteomes" id="UP000886998">
    <property type="component" value="Unassembled WGS sequence"/>
</dbReference>
<dbReference type="GO" id="GO:0005634">
    <property type="term" value="C:nucleus"/>
    <property type="evidence" value="ECO:0007669"/>
    <property type="project" value="UniProtKB-SubCell"/>
</dbReference>
<keyword evidence="7" id="KW-1185">Reference proteome</keyword>